<keyword evidence="1" id="KW-0812">Transmembrane</keyword>
<protein>
    <submittedName>
        <fullName evidence="2">Uncharacterized protein</fullName>
    </submittedName>
</protein>
<gene>
    <name evidence="2" type="ORF">I7V27_12450</name>
</gene>
<keyword evidence="1" id="KW-1133">Transmembrane helix</keyword>
<name>A0AAP2F0C3_LELAM</name>
<organism evidence="2 3">
    <name type="scientific">Lelliottia amnigena</name>
    <name type="common">Enterobacter amnigenus</name>
    <dbReference type="NCBI Taxonomy" id="61646"/>
    <lineage>
        <taxon>Bacteria</taxon>
        <taxon>Pseudomonadati</taxon>
        <taxon>Pseudomonadota</taxon>
        <taxon>Gammaproteobacteria</taxon>
        <taxon>Enterobacterales</taxon>
        <taxon>Enterobacteriaceae</taxon>
        <taxon>Lelliottia</taxon>
    </lineage>
</organism>
<feature type="transmembrane region" description="Helical" evidence="1">
    <location>
        <begin position="75"/>
        <end position="94"/>
    </location>
</feature>
<dbReference type="AlphaFoldDB" id="A0AAP2F0C3"/>
<dbReference type="Proteomes" id="UP000653275">
    <property type="component" value="Unassembled WGS sequence"/>
</dbReference>
<comment type="caution">
    <text evidence="2">The sequence shown here is derived from an EMBL/GenBank/DDBJ whole genome shotgun (WGS) entry which is preliminary data.</text>
</comment>
<evidence type="ECO:0000313" key="3">
    <source>
        <dbReference type="Proteomes" id="UP000653275"/>
    </source>
</evidence>
<dbReference type="RefSeq" id="WP_202665848.1">
    <property type="nucleotide sequence ID" value="NZ_JAENMR010000005.1"/>
</dbReference>
<feature type="transmembrane region" description="Helical" evidence="1">
    <location>
        <begin position="130"/>
        <end position="150"/>
    </location>
</feature>
<sequence>MKNKIIAGIGSVIALLYSLLIVSALDGFGRNGIVNSAMDLFGFENGSIYGVILFTVCLVLLVFYYIVITKRKSNVLAMVLIASFIIGAILLGLITKVTSVQNNLFSLYISWFYHGAYYEGEEKVQQVFSYISRLVVLCFCCGGIISAIFMKLIKRNLTKV</sequence>
<evidence type="ECO:0000313" key="2">
    <source>
        <dbReference type="EMBL" id="MBL5935251.1"/>
    </source>
</evidence>
<keyword evidence="1" id="KW-0472">Membrane</keyword>
<proteinExistence type="predicted"/>
<evidence type="ECO:0000256" key="1">
    <source>
        <dbReference type="SAM" id="Phobius"/>
    </source>
</evidence>
<reference evidence="2" key="1">
    <citation type="submission" date="2020-12" db="EMBL/GenBank/DDBJ databases">
        <title>Draft genome sequence of Enterobacter spp., Lelliottia spp. and Serratia spp. isolated from drinking water reservoirs and lakes.</title>
        <authorList>
            <person name="Reitter C."/>
            <person name="Neuhaus K."/>
            <person name="Huegler M."/>
        </authorList>
    </citation>
    <scope>NUCLEOTIDE SEQUENCE</scope>
    <source>
        <strain evidence="2">TZW15</strain>
    </source>
</reference>
<feature type="transmembrane region" description="Helical" evidence="1">
    <location>
        <begin position="48"/>
        <end position="68"/>
    </location>
</feature>
<accession>A0AAP2F0C3</accession>
<dbReference type="EMBL" id="JAENMS010000005">
    <property type="protein sequence ID" value="MBL5935251.1"/>
    <property type="molecule type" value="Genomic_DNA"/>
</dbReference>